<organism evidence="3 4">
    <name type="scientific">Arthrobacter terrae</name>
    <dbReference type="NCBI Taxonomy" id="2935737"/>
    <lineage>
        <taxon>Bacteria</taxon>
        <taxon>Bacillati</taxon>
        <taxon>Actinomycetota</taxon>
        <taxon>Actinomycetes</taxon>
        <taxon>Micrococcales</taxon>
        <taxon>Micrococcaceae</taxon>
        <taxon>Arthrobacter</taxon>
    </lineage>
</organism>
<accession>A0A931G5E0</accession>
<feature type="transmembrane region" description="Helical" evidence="1">
    <location>
        <begin position="71"/>
        <end position="91"/>
    </location>
</feature>
<sequence>MMAAAGFILTSRSTDIPVLPGADEARRWARDELSRKIYQDAKPGLAEEILARIVKFFTAAFNGLSGINGNLGFVLLGVVLLALIAVSLWLVRPRLSRRQINLEAEVFGTEVLLTAGEHRKLAQQAAMVGDYGGAVTAQFRAVVRTAEERAILDPQPGRTVDEATAGLIRAFGAQRRNLLAAAGCFNGVRYGDVVAVPADFARLKELDHVLLEQRPQYHDGPGALAAPA</sequence>
<comment type="caution">
    <text evidence="3">The sequence shown here is derived from an EMBL/GenBank/DDBJ whole genome shotgun (WGS) entry which is preliminary data.</text>
</comment>
<dbReference type="EMBL" id="JADNYM010000009">
    <property type="protein sequence ID" value="MBG0739450.1"/>
    <property type="molecule type" value="Genomic_DNA"/>
</dbReference>
<keyword evidence="1" id="KW-0472">Membrane</keyword>
<evidence type="ECO:0000256" key="1">
    <source>
        <dbReference type="SAM" id="Phobius"/>
    </source>
</evidence>
<dbReference type="AlphaFoldDB" id="A0A931G5E0"/>
<proteinExistence type="predicted"/>
<dbReference type="Proteomes" id="UP000655366">
    <property type="component" value="Unassembled WGS sequence"/>
</dbReference>
<dbReference type="Pfam" id="PF13559">
    <property type="entry name" value="DUF4129"/>
    <property type="match status" value="1"/>
</dbReference>
<protein>
    <submittedName>
        <fullName evidence="3">DUF4129 domain-containing protein</fullName>
    </submittedName>
</protein>
<reference evidence="3 4" key="1">
    <citation type="submission" date="2020-11" db="EMBL/GenBank/DDBJ databases">
        <title>Arthrobacter antarcticus sp. nov., isolated from Antarctic Soil.</title>
        <authorList>
            <person name="Li J."/>
        </authorList>
    </citation>
    <scope>NUCLEOTIDE SEQUENCE [LARGE SCALE GENOMIC DNA]</scope>
    <source>
        <strain evidence="3 4">Z1-20</strain>
    </source>
</reference>
<keyword evidence="1" id="KW-1133">Transmembrane helix</keyword>
<dbReference type="InterPro" id="IPR025403">
    <property type="entry name" value="TgpA-like_C"/>
</dbReference>
<keyword evidence="1" id="KW-0812">Transmembrane</keyword>
<evidence type="ECO:0000259" key="2">
    <source>
        <dbReference type="Pfam" id="PF13559"/>
    </source>
</evidence>
<name>A0A931G5E0_9MICC</name>
<gene>
    <name evidence="3" type="ORF">IV500_08620</name>
</gene>
<dbReference type="RefSeq" id="WP_196396394.1">
    <property type="nucleotide sequence ID" value="NZ_JADNYM010000009.1"/>
</dbReference>
<evidence type="ECO:0000313" key="4">
    <source>
        <dbReference type="Proteomes" id="UP000655366"/>
    </source>
</evidence>
<keyword evidence="4" id="KW-1185">Reference proteome</keyword>
<evidence type="ECO:0000313" key="3">
    <source>
        <dbReference type="EMBL" id="MBG0739450.1"/>
    </source>
</evidence>
<feature type="domain" description="Protein-glutamine gamma-glutamyltransferase-like C-terminal" evidence="2">
    <location>
        <begin position="139"/>
        <end position="207"/>
    </location>
</feature>